<gene>
    <name evidence="3" type="ORF">DFE_2762</name>
</gene>
<sequence>MKHPALCCDLHVHSRYSRRPSEWILQKIGCAESYTDPKSIYDIARRRGMDLVTITDHNVLEGSLEIAHLPGTFVSEEITTYFPEDQCKVHVLAWDITEAQHTDISKARENIFDLAQYLRSQNIVHAVAHPMFDMNSTLTPGHFEKLLLLFEVLELNGSRDHSPNEAIRLIVEQLTEADTLELAERHGFLSPLATPWKKSLVSGSDDHSSLNIARSHTSVADATGIRSFLNGLREGHSQPVQVPATPATMAHNLYSIAYQFYADKLGLAPMVSKDLLLRFMDRALTLREPERGNRLKARFHDMVTSLRAASVRRSQPTALKSILQKEALSIVWDDKTMIKGLSGRNDEPWKAERDWFTFVDRASEKVLKHFADTILESLGGADVFDLFKAIGSAGSSYIMLAPYMVAYNLYAQDRTFSRHCLDRMFQRKGRKTSRRPMRLAHFTDTFREMNGVAMTLRMQIEAARSNGKGLSIVTCYPEDEAETGKKPEGVRNFAPIGSFEIPEYPELVLHYPPLLKMLEWCYETGVTHIHAATPGPVGMAGLACAKILGLPLHSTYHTAFPQYASALTGDASMAEGMWRYMVWFSNQSDVVYAPSLSMANELTGKGVDAKRVRLYPRGVDVERFNPAKRNGFFKSGYGLDEGETKLLYVGRVSQEKNLHVLTGAFKRLAARRTGVRLVVVGNGPYLEQMQDELSGYPVTFTGPLTGDDLAAAYASASIFVFPSTTDTFGNVVLEAQASGLPVIVTDQGGPQENLIPGQTGLIVPDGDERHFERAMETLVDNPARVREMRHNARNYMEGRSFEASYLQLWELYREVSPC</sequence>
<dbReference type="EMBL" id="AP017378">
    <property type="protein sequence ID" value="BBD09488.1"/>
    <property type="molecule type" value="Genomic_DNA"/>
</dbReference>
<reference evidence="3 4" key="1">
    <citation type="journal article" date="2018" name="Sci. Adv.">
        <title>Multi-heme cytochromes provide a pathway for survival in energy-limited environments.</title>
        <authorList>
            <person name="Deng X."/>
            <person name="Dohmae N."/>
            <person name="Nealson K.H."/>
            <person name="Hashimoto K."/>
            <person name="Okamoto A."/>
        </authorList>
    </citation>
    <scope>NUCLEOTIDE SEQUENCE [LARGE SCALE GENOMIC DNA]</scope>
    <source>
        <strain evidence="3 4">IS5</strain>
    </source>
</reference>
<dbReference type="InterPro" id="IPR001296">
    <property type="entry name" value="Glyco_trans_1"/>
</dbReference>
<dbReference type="PANTHER" id="PTHR45947:SF3">
    <property type="entry name" value="SULFOQUINOVOSYL TRANSFERASE SQD2"/>
    <property type="match status" value="1"/>
</dbReference>
<dbReference type="Gene3D" id="3.40.50.2000">
    <property type="entry name" value="Glycogen Phosphorylase B"/>
    <property type="match status" value="2"/>
</dbReference>
<proteinExistence type="predicted"/>
<dbReference type="Pfam" id="PF00534">
    <property type="entry name" value="Glycos_transf_1"/>
    <property type="match status" value="1"/>
</dbReference>
<dbReference type="GO" id="GO:0016757">
    <property type="term" value="F:glycosyltransferase activity"/>
    <property type="evidence" value="ECO:0007669"/>
    <property type="project" value="InterPro"/>
</dbReference>
<dbReference type="InterPro" id="IPR028098">
    <property type="entry name" value="Glyco_trans_4-like_N"/>
</dbReference>
<dbReference type="PANTHER" id="PTHR45947">
    <property type="entry name" value="SULFOQUINOVOSYL TRANSFERASE SQD2"/>
    <property type="match status" value="1"/>
</dbReference>
<protein>
    <submittedName>
        <fullName evidence="3">Glycosyl transferase, group 1</fullName>
    </submittedName>
</protein>
<dbReference type="OrthoDB" id="9802525at2"/>
<dbReference type="Gene3D" id="3.20.20.140">
    <property type="entry name" value="Metal-dependent hydrolases"/>
    <property type="match status" value="1"/>
</dbReference>
<dbReference type="SUPFAM" id="SSF89550">
    <property type="entry name" value="PHP domain-like"/>
    <property type="match status" value="1"/>
</dbReference>
<dbReference type="InterPro" id="IPR050194">
    <property type="entry name" value="Glycosyltransferase_grp1"/>
</dbReference>
<dbReference type="AlphaFoldDB" id="A0A2Z6B219"/>
<feature type="domain" description="Glycosyltransferase subfamily 4-like N-terminal" evidence="2">
    <location>
        <begin position="450"/>
        <end position="623"/>
    </location>
</feature>
<accession>A0A2Z6B219</accession>
<dbReference type="CDD" id="cd03814">
    <property type="entry name" value="GT4-like"/>
    <property type="match status" value="1"/>
</dbReference>
<dbReference type="SUPFAM" id="SSF53756">
    <property type="entry name" value="UDP-Glycosyltransferase/glycogen phosphorylase"/>
    <property type="match status" value="1"/>
</dbReference>
<dbReference type="Proteomes" id="UP000269883">
    <property type="component" value="Chromosome"/>
</dbReference>
<evidence type="ECO:0000313" key="4">
    <source>
        <dbReference type="Proteomes" id="UP000269883"/>
    </source>
</evidence>
<evidence type="ECO:0000259" key="2">
    <source>
        <dbReference type="Pfam" id="PF13439"/>
    </source>
</evidence>
<evidence type="ECO:0000313" key="3">
    <source>
        <dbReference type="EMBL" id="BBD09488.1"/>
    </source>
</evidence>
<name>A0A2Z6B219_9BACT</name>
<dbReference type="RefSeq" id="WP_126380478.1">
    <property type="nucleotide sequence ID" value="NZ_AP017378.1"/>
</dbReference>
<dbReference type="KEGG" id="dfl:DFE_2762"/>
<feature type="domain" description="Glycosyl transferase family 1" evidence="1">
    <location>
        <begin position="637"/>
        <end position="794"/>
    </location>
</feature>
<dbReference type="CDD" id="cd07432">
    <property type="entry name" value="PHP_HisPPase"/>
    <property type="match status" value="1"/>
</dbReference>
<keyword evidence="3" id="KW-0808">Transferase</keyword>
<keyword evidence="4" id="KW-1185">Reference proteome</keyword>
<dbReference type="Pfam" id="PF13439">
    <property type="entry name" value="Glyco_transf_4"/>
    <property type="match status" value="1"/>
</dbReference>
<evidence type="ECO:0000259" key="1">
    <source>
        <dbReference type="Pfam" id="PF00534"/>
    </source>
</evidence>
<organism evidence="3 4">
    <name type="scientific">Desulfovibrio ferrophilus</name>
    <dbReference type="NCBI Taxonomy" id="241368"/>
    <lineage>
        <taxon>Bacteria</taxon>
        <taxon>Pseudomonadati</taxon>
        <taxon>Thermodesulfobacteriota</taxon>
        <taxon>Desulfovibrionia</taxon>
        <taxon>Desulfovibrionales</taxon>
        <taxon>Desulfovibrionaceae</taxon>
        <taxon>Desulfovibrio</taxon>
    </lineage>
</organism>
<dbReference type="InterPro" id="IPR016195">
    <property type="entry name" value="Pol/histidinol_Pase-like"/>
</dbReference>